<dbReference type="EMBL" id="CAADFO010000081">
    <property type="protein sequence ID" value="VFK31297.1"/>
    <property type="molecule type" value="Genomic_DNA"/>
</dbReference>
<feature type="transmembrane region" description="Helical" evidence="2">
    <location>
        <begin position="79"/>
        <end position="100"/>
    </location>
</feature>
<keyword evidence="2" id="KW-1133">Transmembrane helix</keyword>
<proteinExistence type="predicted"/>
<sequence>MSEIENYAALLDELEKLKSEFEAKGIKINDFEEAISKLKRHTGNIEKIEANIEEIKEEIIRPIKKQLDDNKKAGKFSVYGFYIGGLGIVLSIFTILYTTFLSTTRVENAQQEIATQFESVGSESSYIADLKSEEEINNQIKLLLFRTISEVQAERSGSVDELLKMLNEPGVKQGDIIGFYIAHFPHMMKANNGNGVMHATLVLSKLQASRLQEAREQIEQLYQKIYNQPEWKTTSRYYEDVAGKAQIILPIPAP</sequence>
<name>A0A450XPV8_9GAMM</name>
<protein>
    <submittedName>
        <fullName evidence="3">Uncharacterized protein</fullName>
    </submittedName>
</protein>
<reference evidence="3" key="1">
    <citation type="submission" date="2019-02" db="EMBL/GenBank/DDBJ databases">
        <authorList>
            <person name="Gruber-Vodicka R. H."/>
            <person name="Seah K. B. B."/>
        </authorList>
    </citation>
    <scope>NUCLEOTIDE SEQUENCE</scope>
    <source>
        <strain evidence="3">BECK_BZ197</strain>
    </source>
</reference>
<gene>
    <name evidence="3" type="ORF">BECKMB1821G_GA0114241_108111</name>
</gene>
<keyword evidence="1" id="KW-0175">Coiled coil</keyword>
<evidence type="ECO:0000256" key="2">
    <source>
        <dbReference type="SAM" id="Phobius"/>
    </source>
</evidence>
<evidence type="ECO:0000313" key="3">
    <source>
        <dbReference type="EMBL" id="VFK31297.1"/>
    </source>
</evidence>
<organism evidence="3">
    <name type="scientific">Candidatus Kentrum sp. MB</name>
    <dbReference type="NCBI Taxonomy" id="2138164"/>
    <lineage>
        <taxon>Bacteria</taxon>
        <taxon>Pseudomonadati</taxon>
        <taxon>Pseudomonadota</taxon>
        <taxon>Gammaproteobacteria</taxon>
        <taxon>Candidatus Kentrum</taxon>
    </lineage>
</organism>
<feature type="coiled-coil region" evidence="1">
    <location>
        <begin position="4"/>
        <end position="58"/>
    </location>
</feature>
<accession>A0A450XPV8</accession>
<dbReference type="AlphaFoldDB" id="A0A450XPV8"/>
<keyword evidence="2" id="KW-0472">Membrane</keyword>
<evidence type="ECO:0000256" key="1">
    <source>
        <dbReference type="SAM" id="Coils"/>
    </source>
</evidence>
<keyword evidence="2" id="KW-0812">Transmembrane</keyword>